<sequence>MSSAAPDRPITVEVCCGGVADALAAEEGGAGRVELNAALPLGGLTPTVAAVEAVRRMTGLQVVAMARPRAGGFCYGDADWSQLLAEVDALLAAGAHGVAFGCLTPEGAVDVARVREVVGRAHAAGAEAVFHRAFDLVPDADGATAILAGVGVDRLLTGGQAPTAPEGAGLIAHLQAAWGGRVQVLPGSGVRPGNAAALVAETGVGQVHSSCSGFVTAPGAAAVAHGVDFSVPGCGPERLPCVDPGTVRELVAVLR</sequence>
<dbReference type="AlphaFoldDB" id="A0AAV5B2M7"/>
<evidence type="ECO:0000313" key="3">
    <source>
        <dbReference type="EMBL" id="GJM55820.1"/>
    </source>
</evidence>
<dbReference type="Proteomes" id="UP001055025">
    <property type="component" value="Unassembled WGS sequence"/>
</dbReference>
<dbReference type="Gene3D" id="3.20.20.380">
    <property type="entry name" value="Copper homeostasis (CutC) domain"/>
    <property type="match status" value="1"/>
</dbReference>
<keyword evidence="4" id="KW-1185">Reference proteome</keyword>
<dbReference type="PANTHER" id="PTHR12598:SF0">
    <property type="entry name" value="COPPER HOMEOSTASIS PROTEIN CUTC HOMOLOG"/>
    <property type="match status" value="1"/>
</dbReference>
<protein>
    <recommendedName>
        <fullName evidence="2">PF03932 family protein CutC</fullName>
    </recommendedName>
</protein>
<organism evidence="3 4">
    <name type="scientific">Granulimonas faecalis</name>
    <dbReference type="NCBI Taxonomy" id="2894155"/>
    <lineage>
        <taxon>Bacteria</taxon>
        <taxon>Bacillati</taxon>
        <taxon>Actinomycetota</taxon>
        <taxon>Coriobacteriia</taxon>
        <taxon>Coriobacteriales</taxon>
        <taxon>Kribbibacteriaceae</taxon>
        <taxon>Granulimonas</taxon>
    </lineage>
</organism>
<evidence type="ECO:0000256" key="1">
    <source>
        <dbReference type="ARBA" id="ARBA00007768"/>
    </source>
</evidence>
<dbReference type="SUPFAM" id="SSF110395">
    <property type="entry name" value="CutC-like"/>
    <property type="match status" value="1"/>
</dbReference>
<dbReference type="InterPro" id="IPR036822">
    <property type="entry name" value="CutC-like_dom_sf"/>
</dbReference>
<dbReference type="EMBL" id="BQKC01000001">
    <property type="protein sequence ID" value="GJM55820.1"/>
    <property type="molecule type" value="Genomic_DNA"/>
</dbReference>
<reference evidence="3" key="1">
    <citation type="journal article" date="2022" name="Int. J. Syst. Evol. Microbiol.">
        <title>Granulimonas faecalis gen. nov., sp. nov., and Leptogranulimonas caecicola gen. nov., sp. nov., novel lactate-producing Atopobiaceae bacteria isolated from mouse intestines, and an emended description of the family Atopobiaceae.</title>
        <authorList>
            <person name="Morinaga K."/>
            <person name="Kusada H."/>
            <person name="Sakamoto S."/>
            <person name="Murakami T."/>
            <person name="Toyoda A."/>
            <person name="Mori H."/>
            <person name="Meng X.Y."/>
            <person name="Takashino M."/>
            <person name="Murotomi K."/>
            <person name="Tamaki H."/>
        </authorList>
    </citation>
    <scope>NUCLEOTIDE SEQUENCE</scope>
    <source>
        <strain evidence="3">OPF53</strain>
    </source>
</reference>
<comment type="caution">
    <text evidence="2">Once thought to be involved in copper homeostasis, experiments in E.coli have shown this is not the case.</text>
</comment>
<comment type="subcellular location">
    <subcellularLocation>
        <location evidence="2">Cytoplasm</location>
    </subcellularLocation>
</comment>
<name>A0AAV5B2M7_9ACTN</name>
<evidence type="ECO:0000256" key="2">
    <source>
        <dbReference type="HAMAP-Rule" id="MF_00795"/>
    </source>
</evidence>
<dbReference type="InterPro" id="IPR005627">
    <property type="entry name" value="CutC-like"/>
</dbReference>
<accession>A0AAV5B2M7</accession>
<gene>
    <name evidence="2 3" type="primary">cutC</name>
    <name evidence="3" type="ORF">ATOP_14750</name>
</gene>
<dbReference type="HAMAP" id="MF_00795">
    <property type="entry name" value="CutC"/>
    <property type="match status" value="1"/>
</dbReference>
<evidence type="ECO:0000313" key="4">
    <source>
        <dbReference type="Proteomes" id="UP001055025"/>
    </source>
</evidence>
<keyword evidence="2" id="KW-0963">Cytoplasm</keyword>
<dbReference type="GO" id="GO:0005507">
    <property type="term" value="F:copper ion binding"/>
    <property type="evidence" value="ECO:0007669"/>
    <property type="project" value="TreeGrafter"/>
</dbReference>
<proteinExistence type="inferred from homology"/>
<comment type="caution">
    <text evidence="3">The sequence shown here is derived from an EMBL/GenBank/DDBJ whole genome shotgun (WGS) entry which is preliminary data.</text>
</comment>
<dbReference type="PANTHER" id="PTHR12598">
    <property type="entry name" value="COPPER HOMEOSTASIS PROTEIN CUTC"/>
    <property type="match status" value="1"/>
</dbReference>
<dbReference type="RefSeq" id="WP_168354055.1">
    <property type="nucleotide sequence ID" value="NZ_BQKC01000001.1"/>
</dbReference>
<dbReference type="Pfam" id="PF03932">
    <property type="entry name" value="CutC"/>
    <property type="match status" value="1"/>
</dbReference>
<comment type="similarity">
    <text evidence="1 2">Belongs to the CutC family.</text>
</comment>
<dbReference type="GO" id="GO:0005737">
    <property type="term" value="C:cytoplasm"/>
    <property type="evidence" value="ECO:0007669"/>
    <property type="project" value="UniProtKB-SubCell"/>
</dbReference>